<dbReference type="EMBL" id="NFDN01000073">
    <property type="protein sequence ID" value="OTY53123.1"/>
    <property type="molecule type" value="Genomic_DNA"/>
</dbReference>
<evidence type="ECO:0000313" key="2">
    <source>
        <dbReference type="EMBL" id="OTY53123.1"/>
    </source>
</evidence>
<dbReference type="Proteomes" id="UP000195129">
    <property type="component" value="Unassembled WGS sequence"/>
</dbReference>
<dbReference type="AlphaFoldDB" id="A0A9X6F6E4"/>
<feature type="transmembrane region" description="Helical" evidence="1">
    <location>
        <begin position="7"/>
        <end position="27"/>
    </location>
</feature>
<organism evidence="2 3">
    <name type="scientific">Bacillus thuringiensis serovar yosoo</name>
    <dbReference type="NCBI Taxonomy" id="180848"/>
    <lineage>
        <taxon>Bacteria</taxon>
        <taxon>Bacillati</taxon>
        <taxon>Bacillota</taxon>
        <taxon>Bacilli</taxon>
        <taxon>Bacillales</taxon>
        <taxon>Bacillaceae</taxon>
        <taxon>Bacillus</taxon>
        <taxon>Bacillus cereus group</taxon>
    </lineage>
</organism>
<evidence type="ECO:0000256" key="1">
    <source>
        <dbReference type="SAM" id="Phobius"/>
    </source>
</evidence>
<comment type="caution">
    <text evidence="2">The sequence shown here is derived from an EMBL/GenBank/DDBJ whole genome shotgun (WGS) entry which is preliminary data.</text>
</comment>
<protein>
    <submittedName>
        <fullName evidence="2">Uncharacterized protein</fullName>
    </submittedName>
</protein>
<gene>
    <name evidence="2" type="ORF">BK746_27705</name>
</gene>
<sequence length="60" mass="7305">MQAKKILFIFKVIRILAIVILFLLFYFTHQFSYLYFSMPFILGIFTSIILKNSKKTKFYR</sequence>
<keyword evidence="1" id="KW-0812">Transmembrane</keyword>
<accession>A0A9X6F6E4</accession>
<name>A0A9X6F6E4_BACTU</name>
<reference evidence="2 3" key="1">
    <citation type="submission" date="2016-10" db="EMBL/GenBank/DDBJ databases">
        <title>Comparative genomics of Bacillus thuringiensis reveals a path to pathogens against multiple invertebrate hosts.</title>
        <authorList>
            <person name="Zheng J."/>
            <person name="Gao Q."/>
            <person name="Liu H."/>
            <person name="Peng D."/>
            <person name="Ruan L."/>
            <person name="Sun M."/>
        </authorList>
    </citation>
    <scope>NUCLEOTIDE SEQUENCE [LARGE SCALE GENOMIC DNA]</scope>
    <source>
        <strain evidence="2">BGSC 4CA1</strain>
    </source>
</reference>
<proteinExistence type="predicted"/>
<evidence type="ECO:0000313" key="3">
    <source>
        <dbReference type="Proteomes" id="UP000195129"/>
    </source>
</evidence>
<keyword evidence="1" id="KW-1133">Transmembrane helix</keyword>
<keyword evidence="1" id="KW-0472">Membrane</keyword>
<feature type="transmembrane region" description="Helical" evidence="1">
    <location>
        <begin position="33"/>
        <end position="50"/>
    </location>
</feature>